<proteinExistence type="predicted"/>
<evidence type="ECO:0000313" key="3">
    <source>
        <dbReference type="EMBL" id="SIR53396.1"/>
    </source>
</evidence>
<evidence type="ECO:0000313" key="2">
    <source>
        <dbReference type="EMBL" id="APX96550.1"/>
    </source>
</evidence>
<dbReference type="Proteomes" id="UP000187321">
    <property type="component" value="Chromosome"/>
</dbReference>
<reference evidence="2 5" key="1">
    <citation type="submission" date="2017-01" db="EMBL/GenBank/DDBJ databases">
        <title>Complete genome sequence of Haloterrigena daqingensis type strain (JX313T).</title>
        <authorList>
            <person name="Shuang W."/>
        </authorList>
    </citation>
    <scope>NUCLEOTIDE SEQUENCE [LARGE SCALE GENOMIC DNA]</scope>
    <source>
        <strain evidence="2 5">JX313</strain>
    </source>
</reference>
<protein>
    <submittedName>
        <fullName evidence="3">Uncharacterized protein</fullName>
    </submittedName>
</protein>
<dbReference type="EMBL" id="FTNP01000002">
    <property type="protein sequence ID" value="SIR53396.1"/>
    <property type="molecule type" value="Genomic_DNA"/>
</dbReference>
<dbReference type="EMBL" id="CP019327">
    <property type="protein sequence ID" value="APX96550.1"/>
    <property type="molecule type" value="Genomic_DNA"/>
</dbReference>
<reference evidence="3 4" key="2">
    <citation type="submission" date="2017-01" db="EMBL/GenBank/DDBJ databases">
        <authorList>
            <person name="Mah S.A."/>
            <person name="Swanson W.J."/>
            <person name="Moy G.W."/>
            <person name="Vacquier V.D."/>
        </authorList>
    </citation>
    <scope>NUCLEOTIDE SEQUENCE [LARGE SCALE GENOMIC DNA]</scope>
    <source>
        <strain evidence="3 4">CGMCC 1.8909</strain>
    </source>
</reference>
<dbReference type="Proteomes" id="UP000185687">
    <property type="component" value="Unassembled WGS sequence"/>
</dbReference>
<evidence type="ECO:0000256" key="1">
    <source>
        <dbReference type="SAM" id="MobiDB-lite"/>
    </source>
</evidence>
<evidence type="ECO:0000313" key="4">
    <source>
        <dbReference type="Proteomes" id="UP000185687"/>
    </source>
</evidence>
<dbReference type="KEGG" id="hda:BB347_07935"/>
<evidence type="ECO:0000313" key="5">
    <source>
        <dbReference type="Proteomes" id="UP000187321"/>
    </source>
</evidence>
<accession>A0A1N7BQ49</accession>
<name>A0A1N7BQ49_9EURY</name>
<dbReference type="InterPro" id="IPR006311">
    <property type="entry name" value="TAT_signal"/>
</dbReference>
<dbReference type="OrthoDB" id="385668at2157"/>
<feature type="region of interest" description="Disordered" evidence="1">
    <location>
        <begin position="170"/>
        <end position="192"/>
    </location>
</feature>
<dbReference type="PROSITE" id="PS51318">
    <property type="entry name" value="TAT"/>
    <property type="match status" value="1"/>
</dbReference>
<organism evidence="3 4">
    <name type="scientific">Natronorubrum daqingense</name>
    <dbReference type="NCBI Taxonomy" id="588898"/>
    <lineage>
        <taxon>Archaea</taxon>
        <taxon>Methanobacteriati</taxon>
        <taxon>Methanobacteriota</taxon>
        <taxon>Stenosarchaea group</taxon>
        <taxon>Halobacteria</taxon>
        <taxon>Halobacteriales</taxon>
        <taxon>Natrialbaceae</taxon>
        <taxon>Natronorubrum</taxon>
    </lineage>
</organism>
<dbReference type="AlphaFoldDB" id="A0A1N7BQ49"/>
<gene>
    <name evidence="2" type="ORF">BB347_07935</name>
    <name evidence="3" type="ORF">SAMN05421809_1301</name>
</gene>
<dbReference type="RefSeq" id="WP_077202634.1">
    <property type="nucleotide sequence ID" value="NZ_CP019327.1"/>
</dbReference>
<keyword evidence="4" id="KW-1185">Reference proteome</keyword>
<sequence length="216" mass="23247">MTEDNGLLTRRTVLRSGAATAALTTVGAGALFYGSQSALATDYDLDGDSAEVQADENGEIESIEITPEITVEWSNLDGEETQADITIDAAVDYDEDEDDLVTISEGEHNIDLEEFDQESDETVYESGSATESLGSIDIYDDLDGLNEEEIEEIEDEETFDIYVEVTVTVNSEEDDNVGDELSSSAGSDLDLTIEGGANIDEISGEIELDAESTLDN</sequence>
<dbReference type="GeneID" id="30955864"/>